<keyword evidence="1" id="KW-1133">Transmembrane helix</keyword>
<gene>
    <name evidence="2" type="ORF">GCM10023081_17160</name>
</gene>
<feature type="transmembrane region" description="Helical" evidence="1">
    <location>
        <begin position="62"/>
        <end position="80"/>
    </location>
</feature>
<dbReference type="EMBL" id="BAABEO010000011">
    <property type="protein sequence ID" value="GAA3679557.1"/>
    <property type="molecule type" value="Genomic_DNA"/>
</dbReference>
<name>A0ABP7C809_9MICC</name>
<keyword evidence="1" id="KW-0812">Transmembrane</keyword>
<dbReference type="Proteomes" id="UP001500752">
    <property type="component" value="Unassembled WGS sequence"/>
</dbReference>
<reference evidence="3" key="1">
    <citation type="journal article" date="2019" name="Int. J. Syst. Evol. Microbiol.">
        <title>The Global Catalogue of Microorganisms (GCM) 10K type strain sequencing project: providing services to taxonomists for standard genome sequencing and annotation.</title>
        <authorList>
            <consortium name="The Broad Institute Genomics Platform"/>
            <consortium name="The Broad Institute Genome Sequencing Center for Infectious Disease"/>
            <person name="Wu L."/>
            <person name="Ma J."/>
        </authorList>
    </citation>
    <scope>NUCLEOTIDE SEQUENCE [LARGE SCALE GENOMIC DNA]</scope>
    <source>
        <strain evidence="3">JCM 30742</strain>
    </source>
</reference>
<sequence length="134" mass="13935">MDHRPVPARVLQGVAFALTLAVALAVLFLPLVTSETYVEGPGIPDSPPVTEHLTLLEETGPAIFVPLLIPVLLTGLPLLIRGKPWRGLSIAATVLLAIFTVIGSASIGWFYLPALLASAGAVLVRPTARPAAAS</sequence>
<keyword evidence="1" id="KW-0472">Membrane</keyword>
<organism evidence="2 3">
    <name type="scientific">Arthrobacter ginkgonis</name>
    <dbReference type="NCBI Taxonomy" id="1630594"/>
    <lineage>
        <taxon>Bacteria</taxon>
        <taxon>Bacillati</taxon>
        <taxon>Actinomycetota</taxon>
        <taxon>Actinomycetes</taxon>
        <taxon>Micrococcales</taxon>
        <taxon>Micrococcaceae</taxon>
        <taxon>Arthrobacter</taxon>
    </lineage>
</organism>
<evidence type="ECO:0008006" key="4">
    <source>
        <dbReference type="Google" id="ProtNLM"/>
    </source>
</evidence>
<evidence type="ECO:0000256" key="1">
    <source>
        <dbReference type="SAM" id="Phobius"/>
    </source>
</evidence>
<protein>
    <recommendedName>
        <fullName evidence="4">Integral membrane protein</fullName>
    </recommendedName>
</protein>
<evidence type="ECO:0000313" key="2">
    <source>
        <dbReference type="EMBL" id="GAA3679557.1"/>
    </source>
</evidence>
<keyword evidence="3" id="KW-1185">Reference proteome</keyword>
<comment type="caution">
    <text evidence="2">The sequence shown here is derived from an EMBL/GenBank/DDBJ whole genome shotgun (WGS) entry which is preliminary data.</text>
</comment>
<proteinExistence type="predicted"/>
<feature type="transmembrane region" description="Helical" evidence="1">
    <location>
        <begin position="87"/>
        <end position="112"/>
    </location>
</feature>
<evidence type="ECO:0000313" key="3">
    <source>
        <dbReference type="Proteomes" id="UP001500752"/>
    </source>
</evidence>
<accession>A0ABP7C809</accession>